<evidence type="ECO:0000256" key="6">
    <source>
        <dbReference type="ARBA" id="ARBA00022842"/>
    </source>
</evidence>
<dbReference type="RefSeq" id="WP_246121508.1">
    <property type="nucleotide sequence ID" value="NZ_VFPH01000001.1"/>
</dbReference>
<accession>A0A543GAP0</accession>
<dbReference type="PANTHER" id="PTHR37311">
    <property type="entry name" value="2-PHOSPHOSULFOLACTATE PHOSPHATASE-RELATED"/>
    <property type="match status" value="1"/>
</dbReference>
<evidence type="ECO:0000313" key="8">
    <source>
        <dbReference type="EMBL" id="TQM43146.1"/>
    </source>
</evidence>
<comment type="catalytic activity">
    <reaction evidence="7">
        <text>(2R)-O-phospho-3-sulfolactate + H2O = (2R)-3-sulfolactate + phosphate</text>
        <dbReference type="Rhea" id="RHEA:23416"/>
        <dbReference type="ChEBI" id="CHEBI:15377"/>
        <dbReference type="ChEBI" id="CHEBI:15597"/>
        <dbReference type="ChEBI" id="CHEBI:43474"/>
        <dbReference type="ChEBI" id="CHEBI:58738"/>
        <dbReference type="EC" id="3.1.3.71"/>
    </reaction>
</comment>
<keyword evidence="9" id="KW-1185">Reference proteome</keyword>
<evidence type="ECO:0000256" key="4">
    <source>
        <dbReference type="ARBA" id="ARBA00021948"/>
    </source>
</evidence>
<dbReference type="GO" id="GO:0050545">
    <property type="term" value="F:sulfopyruvate decarboxylase activity"/>
    <property type="evidence" value="ECO:0007669"/>
    <property type="project" value="TreeGrafter"/>
</dbReference>
<keyword evidence="6" id="KW-0460">Magnesium</keyword>
<dbReference type="SUPFAM" id="SSF142823">
    <property type="entry name" value="ComB-like"/>
    <property type="match status" value="1"/>
</dbReference>
<dbReference type="Pfam" id="PF04029">
    <property type="entry name" value="2-ph_phosp"/>
    <property type="match status" value="1"/>
</dbReference>
<comment type="cofactor">
    <cofactor evidence="1">
        <name>Mg(2+)</name>
        <dbReference type="ChEBI" id="CHEBI:18420"/>
    </cofactor>
</comment>
<dbReference type="GO" id="GO:0000287">
    <property type="term" value="F:magnesium ion binding"/>
    <property type="evidence" value="ECO:0007669"/>
    <property type="project" value="InterPro"/>
</dbReference>
<protein>
    <recommendedName>
        <fullName evidence="4">Probable 2-phosphosulfolactate phosphatase</fullName>
        <ecNumber evidence="3">3.1.3.71</ecNumber>
    </recommendedName>
</protein>
<evidence type="ECO:0000256" key="1">
    <source>
        <dbReference type="ARBA" id="ARBA00001946"/>
    </source>
</evidence>
<dbReference type="Proteomes" id="UP000319818">
    <property type="component" value="Unassembled WGS sequence"/>
</dbReference>
<evidence type="ECO:0000313" key="9">
    <source>
        <dbReference type="Proteomes" id="UP000319818"/>
    </source>
</evidence>
<evidence type="ECO:0000256" key="3">
    <source>
        <dbReference type="ARBA" id="ARBA00012953"/>
    </source>
</evidence>
<dbReference type="EMBL" id="VFPH01000001">
    <property type="protein sequence ID" value="TQM43146.1"/>
    <property type="molecule type" value="Genomic_DNA"/>
</dbReference>
<proteinExistence type="inferred from homology"/>
<name>A0A543GAP0_9PSEU</name>
<dbReference type="InterPro" id="IPR036702">
    <property type="entry name" value="ComB-like_sf"/>
</dbReference>
<reference evidence="8 9" key="1">
    <citation type="submission" date="2019-06" db="EMBL/GenBank/DDBJ databases">
        <title>Sequencing the genomes of 1000 actinobacteria strains.</title>
        <authorList>
            <person name="Klenk H.-P."/>
        </authorList>
    </citation>
    <scope>NUCLEOTIDE SEQUENCE [LARGE SCALE GENOMIC DNA]</scope>
    <source>
        <strain evidence="8 9">DSM 45511</strain>
    </source>
</reference>
<dbReference type="PANTHER" id="PTHR37311:SF1">
    <property type="entry name" value="2-PHOSPHOSULFOLACTATE PHOSPHATASE-RELATED"/>
    <property type="match status" value="1"/>
</dbReference>
<gene>
    <name evidence="8" type="ORF">FB388_0488</name>
</gene>
<sequence>MHPFSVRSEHRQLDYGVRLEWGREGATLLAAECAVVIVVDVLSFSTAVDVAVGRGVAVLPLRSAERDGPVPPDVVRAGPRGGPGPSLSPASLTGLPAGTRLALPSPNGATLCAAVAATGAVLLAGCIRNASAVAASASAVGGSVGIVPAGERWPDGTMRVAVEDALGAGAIAAALPGRSPEAELAAAQFAAARDRGLVDVLAATSSGRELRADGFPDDVELAAALDASTAVPGLRDGFLRAA</sequence>
<organism evidence="8 9">
    <name type="scientific">Pseudonocardia cypriaca</name>
    <dbReference type="NCBI Taxonomy" id="882449"/>
    <lineage>
        <taxon>Bacteria</taxon>
        <taxon>Bacillati</taxon>
        <taxon>Actinomycetota</taxon>
        <taxon>Actinomycetes</taxon>
        <taxon>Pseudonocardiales</taxon>
        <taxon>Pseudonocardiaceae</taxon>
        <taxon>Pseudonocardia</taxon>
    </lineage>
</organism>
<comment type="caution">
    <text evidence="8">The sequence shown here is derived from an EMBL/GenBank/DDBJ whole genome shotgun (WGS) entry which is preliminary data.</text>
</comment>
<dbReference type="AlphaFoldDB" id="A0A543GAP0"/>
<evidence type="ECO:0000256" key="7">
    <source>
        <dbReference type="ARBA" id="ARBA00033711"/>
    </source>
</evidence>
<comment type="similarity">
    <text evidence="2">Belongs to the ComB family.</text>
</comment>
<dbReference type="GO" id="GO:0050532">
    <property type="term" value="F:2-phosphosulfolactate phosphatase activity"/>
    <property type="evidence" value="ECO:0007669"/>
    <property type="project" value="UniProtKB-EC"/>
</dbReference>
<dbReference type="InterPro" id="IPR005238">
    <property type="entry name" value="ComB-like"/>
</dbReference>
<dbReference type="Gene3D" id="3.90.1560.10">
    <property type="entry name" value="ComB-like"/>
    <property type="match status" value="1"/>
</dbReference>
<keyword evidence="5" id="KW-0378">Hydrolase</keyword>
<evidence type="ECO:0000256" key="2">
    <source>
        <dbReference type="ARBA" id="ARBA00009997"/>
    </source>
</evidence>
<evidence type="ECO:0000256" key="5">
    <source>
        <dbReference type="ARBA" id="ARBA00022801"/>
    </source>
</evidence>
<dbReference type="EC" id="3.1.3.71" evidence="3"/>